<dbReference type="Proteomes" id="UP000192940">
    <property type="component" value="Chromosome I"/>
</dbReference>
<keyword evidence="5 8" id="KW-0812">Transmembrane</keyword>
<keyword evidence="3" id="KW-0813">Transport</keyword>
<keyword evidence="10" id="KW-1185">Reference proteome</keyword>
<organism evidence="9 10">
    <name type="scientific">Paenibacillus uliginis N3/975</name>
    <dbReference type="NCBI Taxonomy" id="1313296"/>
    <lineage>
        <taxon>Bacteria</taxon>
        <taxon>Bacillati</taxon>
        <taxon>Bacillota</taxon>
        <taxon>Bacilli</taxon>
        <taxon>Bacillales</taxon>
        <taxon>Paenibacillaceae</taxon>
        <taxon>Paenibacillus</taxon>
    </lineage>
</organism>
<dbReference type="InterPro" id="IPR004761">
    <property type="entry name" value="Spore_GerAB"/>
</dbReference>
<evidence type="ECO:0000313" key="9">
    <source>
        <dbReference type="EMBL" id="SMF80586.1"/>
    </source>
</evidence>
<protein>
    <submittedName>
        <fullName evidence="9">Spore germination protein KB</fullName>
    </submittedName>
</protein>
<dbReference type="Pfam" id="PF03845">
    <property type="entry name" value="Spore_permease"/>
    <property type="match status" value="1"/>
</dbReference>
<dbReference type="PANTHER" id="PTHR34975:SF2">
    <property type="entry name" value="SPORE GERMINATION PROTEIN A2"/>
    <property type="match status" value="1"/>
</dbReference>
<dbReference type="STRING" id="1313296.SAMN05661091_1851"/>
<feature type="transmembrane region" description="Helical" evidence="8">
    <location>
        <begin position="12"/>
        <end position="35"/>
    </location>
</feature>
<feature type="transmembrane region" description="Helical" evidence="8">
    <location>
        <begin position="271"/>
        <end position="296"/>
    </location>
</feature>
<dbReference type="PANTHER" id="PTHR34975">
    <property type="entry name" value="SPORE GERMINATION PROTEIN A2"/>
    <property type="match status" value="1"/>
</dbReference>
<evidence type="ECO:0000256" key="2">
    <source>
        <dbReference type="ARBA" id="ARBA00007998"/>
    </source>
</evidence>
<proteinExistence type="inferred from homology"/>
<feature type="transmembrane region" description="Helical" evidence="8">
    <location>
        <begin position="117"/>
        <end position="136"/>
    </location>
</feature>
<name>A0A1X7H8A5_9BACL</name>
<feature type="transmembrane region" description="Helical" evidence="8">
    <location>
        <begin position="85"/>
        <end position="105"/>
    </location>
</feature>
<evidence type="ECO:0000256" key="5">
    <source>
        <dbReference type="ARBA" id="ARBA00022692"/>
    </source>
</evidence>
<evidence type="ECO:0000256" key="8">
    <source>
        <dbReference type="SAM" id="Phobius"/>
    </source>
</evidence>
<feature type="transmembrane region" description="Helical" evidence="8">
    <location>
        <begin position="218"/>
        <end position="241"/>
    </location>
</feature>
<evidence type="ECO:0000256" key="4">
    <source>
        <dbReference type="ARBA" id="ARBA00022544"/>
    </source>
</evidence>
<feature type="transmembrane region" description="Helical" evidence="8">
    <location>
        <begin position="187"/>
        <end position="206"/>
    </location>
</feature>
<comment type="similarity">
    <text evidence="2">Belongs to the amino acid-polyamine-organocation (APC) superfamily. Spore germination protein (SGP) (TC 2.A.3.9) family.</text>
</comment>
<evidence type="ECO:0000313" key="10">
    <source>
        <dbReference type="Proteomes" id="UP000192940"/>
    </source>
</evidence>
<feature type="transmembrane region" description="Helical" evidence="8">
    <location>
        <begin position="148"/>
        <end position="167"/>
    </location>
</feature>
<keyword evidence="7 8" id="KW-0472">Membrane</keyword>
<evidence type="ECO:0000256" key="1">
    <source>
        <dbReference type="ARBA" id="ARBA00004141"/>
    </source>
</evidence>
<dbReference type="NCBIfam" id="TIGR00912">
    <property type="entry name" value="2A0309"/>
    <property type="match status" value="1"/>
</dbReference>
<dbReference type="GO" id="GO:0016020">
    <property type="term" value="C:membrane"/>
    <property type="evidence" value="ECO:0007669"/>
    <property type="project" value="UniProtKB-SubCell"/>
</dbReference>
<feature type="transmembrane region" description="Helical" evidence="8">
    <location>
        <begin position="41"/>
        <end position="65"/>
    </location>
</feature>
<dbReference type="RefSeq" id="WP_208918720.1">
    <property type="nucleotide sequence ID" value="NZ_LT840184.1"/>
</dbReference>
<keyword evidence="6 8" id="KW-1133">Transmembrane helix</keyword>
<evidence type="ECO:0000256" key="6">
    <source>
        <dbReference type="ARBA" id="ARBA00022989"/>
    </source>
</evidence>
<evidence type="ECO:0000256" key="3">
    <source>
        <dbReference type="ARBA" id="ARBA00022448"/>
    </source>
</evidence>
<dbReference type="Gene3D" id="1.20.1740.10">
    <property type="entry name" value="Amino acid/polyamine transporter I"/>
    <property type="match status" value="1"/>
</dbReference>
<dbReference type="AlphaFoldDB" id="A0A1X7H8A5"/>
<dbReference type="EMBL" id="LT840184">
    <property type="protein sequence ID" value="SMF80586.1"/>
    <property type="molecule type" value="Genomic_DNA"/>
</dbReference>
<comment type="subcellular location">
    <subcellularLocation>
        <location evidence="1">Membrane</location>
        <topology evidence="1">Multi-pass membrane protein</topology>
    </subcellularLocation>
</comment>
<accession>A0A1X7H8A5</accession>
<reference evidence="9 10" key="1">
    <citation type="submission" date="2017-04" db="EMBL/GenBank/DDBJ databases">
        <authorList>
            <person name="Afonso C.L."/>
            <person name="Miller P.J."/>
            <person name="Scott M.A."/>
            <person name="Spackman E."/>
            <person name="Goraichik I."/>
            <person name="Dimitrov K.M."/>
            <person name="Suarez D.L."/>
            <person name="Swayne D.E."/>
        </authorList>
    </citation>
    <scope>NUCLEOTIDE SEQUENCE [LARGE SCALE GENOMIC DNA]</scope>
    <source>
        <strain evidence="9 10">N3/975</strain>
    </source>
</reference>
<feature type="transmembrane region" description="Helical" evidence="8">
    <location>
        <begin position="337"/>
        <end position="359"/>
    </location>
</feature>
<evidence type="ECO:0000256" key="7">
    <source>
        <dbReference type="ARBA" id="ARBA00023136"/>
    </source>
</evidence>
<dbReference type="GO" id="GO:0009847">
    <property type="term" value="P:spore germination"/>
    <property type="evidence" value="ECO:0007669"/>
    <property type="project" value="InterPro"/>
</dbReference>
<gene>
    <name evidence="9" type="ORF">SAMN05661091_1851</name>
</gene>
<keyword evidence="4" id="KW-0309">Germination</keyword>
<feature type="transmembrane region" description="Helical" evidence="8">
    <location>
        <begin position="308"/>
        <end position="325"/>
    </location>
</feature>
<sequence>MQEPVKISARQFTILTIFFSIGSAILVIPSSVAYIAKQDAWIASLIGVACGLCLTVLYNILAGLYPQMNLIQIMEKALGKWLGKVLSLLIIITLIIIVPGVLHYVGNFLTTQIMPETPVQAVNILFAIVVVMGVRLGLETLARSAELMFPWFILLYVSLVVLVASQIKLENVQPVFERGVGPIWPAVLSFVSLVFLPHFLMLMIHSSSVNQPREARKAFLLGSLIGGLVIALIVALSILVFGPEIISHSFFPSYLLAQKINIGNFLQRIEVIMAIMWFISLYFRLTLYLYFMALALTYIFNLSDYRPLVLPLGILLVAISVIVYPNVAYQQNFDSRIWVPYILTIGLLLPLLLLLIHGLRKLAGNKKKK</sequence>